<feature type="transmembrane region" description="Helical" evidence="2">
    <location>
        <begin position="336"/>
        <end position="357"/>
    </location>
</feature>
<reference evidence="3 4" key="1">
    <citation type="submission" date="2019-07" db="EMBL/GenBank/DDBJ databases">
        <title>Draft genome assembly of a fouling barnacle, Amphibalanus amphitrite (Darwin, 1854): The first reference genome for Thecostraca.</title>
        <authorList>
            <person name="Kim W."/>
        </authorList>
    </citation>
    <scope>NUCLEOTIDE SEQUENCE [LARGE SCALE GENOMIC DNA]</scope>
    <source>
        <strain evidence="3">SNU_AA5</strain>
        <tissue evidence="3">Soma without cirri and trophi</tissue>
    </source>
</reference>
<feature type="region of interest" description="Disordered" evidence="1">
    <location>
        <begin position="431"/>
        <end position="473"/>
    </location>
</feature>
<dbReference type="Proteomes" id="UP000440578">
    <property type="component" value="Unassembled WGS sequence"/>
</dbReference>
<keyword evidence="4" id="KW-1185">Reference proteome</keyword>
<name>A0A6A4X249_AMPAM</name>
<proteinExistence type="predicted"/>
<feature type="transmembrane region" description="Helical" evidence="2">
    <location>
        <begin position="91"/>
        <end position="111"/>
    </location>
</feature>
<dbReference type="EMBL" id="VIIS01000178">
    <property type="protein sequence ID" value="KAF0312293.1"/>
    <property type="molecule type" value="Genomic_DNA"/>
</dbReference>
<sequence>MSRYGHHRRGWGGVRITGCGSWSGVGNWQKAVIILCGLLSMVIGGLLMFYGLKMWWQFSSDASEATQYLVQRLNRAETQLDLVRVNWEHEIFVLLAGAAAVVEFCISMVLFSAHHQLSSVGAHVSEVMRRPLPPLSDVYKLEVSESEQRAFRRAMGWLDEMGNLDERRILPHYFSWSDSWREWSDEIQGKTLQILIRNEWIAKPRPTEFWEMHDEVGGGGRKKDDGGFKPLCASGRSSLRRRGIVDAATSLVKGVNTLRGQLHTVTGEITADLSADENWRALAKKFDKVWNLQNISLAERAYEIGVNQQCLYTIKIRTLQDLKEVKDLVPTALRNAVLTLAMCALHVLAAVAAHLLVRALRRHFEELMEMQRDAADIGVTVTVAEKRDLNPFRERSPAVTPDPPSPHTPVYREPPPPYQLVAPSVSEHLVAPSAAEQSGGRWSPVFLTPAVAGGGTGPTEGHSRPSTPTTDFF</sequence>
<accession>A0A6A4X249</accession>
<evidence type="ECO:0000313" key="3">
    <source>
        <dbReference type="EMBL" id="KAF0312293.1"/>
    </source>
</evidence>
<evidence type="ECO:0000256" key="2">
    <source>
        <dbReference type="SAM" id="Phobius"/>
    </source>
</evidence>
<evidence type="ECO:0000313" key="4">
    <source>
        <dbReference type="Proteomes" id="UP000440578"/>
    </source>
</evidence>
<keyword evidence="2" id="KW-0472">Membrane</keyword>
<gene>
    <name evidence="3" type="ORF">FJT64_016899</name>
</gene>
<evidence type="ECO:0008006" key="5">
    <source>
        <dbReference type="Google" id="ProtNLM"/>
    </source>
</evidence>
<feature type="compositionally biased region" description="Pro residues" evidence="1">
    <location>
        <begin position="400"/>
        <end position="416"/>
    </location>
</feature>
<keyword evidence="2" id="KW-0812">Transmembrane</keyword>
<keyword evidence="2" id="KW-1133">Transmembrane helix</keyword>
<protein>
    <recommendedName>
        <fullName evidence="5">Transmembrane protein</fullName>
    </recommendedName>
</protein>
<feature type="region of interest" description="Disordered" evidence="1">
    <location>
        <begin position="390"/>
        <end position="416"/>
    </location>
</feature>
<feature type="transmembrane region" description="Helical" evidence="2">
    <location>
        <begin position="31"/>
        <end position="52"/>
    </location>
</feature>
<organism evidence="3 4">
    <name type="scientific">Amphibalanus amphitrite</name>
    <name type="common">Striped barnacle</name>
    <name type="synonym">Balanus amphitrite</name>
    <dbReference type="NCBI Taxonomy" id="1232801"/>
    <lineage>
        <taxon>Eukaryota</taxon>
        <taxon>Metazoa</taxon>
        <taxon>Ecdysozoa</taxon>
        <taxon>Arthropoda</taxon>
        <taxon>Crustacea</taxon>
        <taxon>Multicrustacea</taxon>
        <taxon>Cirripedia</taxon>
        <taxon>Thoracica</taxon>
        <taxon>Thoracicalcarea</taxon>
        <taxon>Balanomorpha</taxon>
        <taxon>Balanoidea</taxon>
        <taxon>Balanidae</taxon>
        <taxon>Amphibalaninae</taxon>
        <taxon>Amphibalanus</taxon>
    </lineage>
</organism>
<dbReference type="AlphaFoldDB" id="A0A6A4X249"/>
<comment type="caution">
    <text evidence="3">The sequence shown here is derived from an EMBL/GenBank/DDBJ whole genome shotgun (WGS) entry which is preliminary data.</text>
</comment>
<evidence type="ECO:0000256" key="1">
    <source>
        <dbReference type="SAM" id="MobiDB-lite"/>
    </source>
</evidence>
<feature type="compositionally biased region" description="Polar residues" evidence="1">
    <location>
        <begin position="464"/>
        <end position="473"/>
    </location>
</feature>
<dbReference type="OrthoDB" id="6401386at2759"/>